<dbReference type="AlphaFoldDB" id="A0A1L0B6G8"/>
<dbReference type="Proteomes" id="UP000183365">
    <property type="component" value="Unassembled WGS sequence"/>
</dbReference>
<sequence length="111" mass="13000">MNTQASIQFKKTKLENMKKQLEKLKMEYSNAIESTVFKQSLPEFKSEQELLDLCKKENKLHIETLRKYNALRDTGIHLLELVAEEKNLHEANKKLLSKTDVLKELGYDSMD</sequence>
<proteinExistence type="inferred from homology"/>
<dbReference type="OrthoDB" id="255837at2759"/>
<accession>A0A1L0B6G8</accession>
<protein>
    <submittedName>
        <fullName evidence="5">Uncharacterized protein</fullName>
    </submittedName>
</protein>
<keyword evidence="6" id="KW-1185">Reference proteome</keyword>
<keyword evidence="4" id="KW-0175">Coiled coil</keyword>
<evidence type="ECO:0000256" key="4">
    <source>
        <dbReference type="SAM" id="Coils"/>
    </source>
</evidence>
<dbReference type="Pfam" id="PF07061">
    <property type="entry name" value="Swi5"/>
    <property type="match status" value="1"/>
</dbReference>
<dbReference type="InterPro" id="IPR010760">
    <property type="entry name" value="DNA-repair_Swi5"/>
</dbReference>
<reference evidence="6" key="1">
    <citation type="submission" date="2016-11" db="EMBL/GenBank/DDBJ databases">
        <authorList>
            <person name="Guldener U."/>
        </authorList>
    </citation>
    <scope>NUCLEOTIDE SEQUENCE [LARGE SCALE GENOMIC DNA]</scope>
</reference>
<evidence type="ECO:0000256" key="3">
    <source>
        <dbReference type="ARBA" id="ARBA00023204"/>
    </source>
</evidence>
<keyword evidence="3" id="KW-0234">DNA repair</keyword>
<feature type="coiled-coil region" evidence="4">
    <location>
        <begin position="7"/>
        <end position="34"/>
    </location>
</feature>
<evidence type="ECO:0000313" key="5">
    <source>
        <dbReference type="EMBL" id="SGZ40667.1"/>
    </source>
</evidence>
<organism evidence="5 6">
    <name type="scientific">Hanseniaspora guilliermondii</name>
    <dbReference type="NCBI Taxonomy" id="56406"/>
    <lineage>
        <taxon>Eukaryota</taxon>
        <taxon>Fungi</taxon>
        <taxon>Dikarya</taxon>
        <taxon>Ascomycota</taxon>
        <taxon>Saccharomycotina</taxon>
        <taxon>Saccharomycetes</taxon>
        <taxon>Saccharomycodales</taxon>
        <taxon>Saccharomycodaceae</taxon>
        <taxon>Hanseniaspora</taxon>
    </lineage>
</organism>
<name>A0A1L0B6G8_9ASCO</name>
<evidence type="ECO:0000256" key="1">
    <source>
        <dbReference type="ARBA" id="ARBA00008060"/>
    </source>
</evidence>
<dbReference type="Gene3D" id="1.20.5.170">
    <property type="match status" value="1"/>
</dbReference>
<gene>
    <name evidence="5" type="ORF">HGUI_02867</name>
</gene>
<evidence type="ECO:0000313" key="6">
    <source>
        <dbReference type="Proteomes" id="UP000183365"/>
    </source>
</evidence>
<dbReference type="EMBL" id="FQNF01000059">
    <property type="protein sequence ID" value="SGZ40667.1"/>
    <property type="molecule type" value="Genomic_DNA"/>
</dbReference>
<dbReference type="VEuPathDB" id="FungiDB:HGUI_02867"/>
<dbReference type="GO" id="GO:0006281">
    <property type="term" value="P:DNA repair"/>
    <property type="evidence" value="ECO:0007669"/>
    <property type="project" value="UniProtKB-KW"/>
</dbReference>
<evidence type="ECO:0000256" key="2">
    <source>
        <dbReference type="ARBA" id="ARBA00022763"/>
    </source>
</evidence>
<comment type="similarity">
    <text evidence="1">Belongs to the SWI5/SAE3 family.</text>
</comment>
<keyword evidence="2" id="KW-0227">DNA damage</keyword>